<organism evidence="8 9">
    <name type="scientific">Ophiocordyceps polyrhachis-furcata BCC 54312</name>
    <dbReference type="NCBI Taxonomy" id="1330021"/>
    <lineage>
        <taxon>Eukaryota</taxon>
        <taxon>Fungi</taxon>
        <taxon>Dikarya</taxon>
        <taxon>Ascomycota</taxon>
        <taxon>Pezizomycotina</taxon>
        <taxon>Sordariomycetes</taxon>
        <taxon>Hypocreomycetidae</taxon>
        <taxon>Hypocreales</taxon>
        <taxon>Ophiocordycipitaceae</taxon>
        <taxon>Ophiocordyceps</taxon>
    </lineage>
</organism>
<dbReference type="PANTHER" id="PTHR46424:SF1">
    <property type="entry name" value="UBX DOMAIN-CONTAINING PROTEIN 4"/>
    <property type="match status" value="1"/>
</dbReference>
<comment type="subunit">
    <text evidence="3">Directly interacts with VCP. Interacts with UBQLN1. Forms a complex with VCP and UBQLN1.</text>
</comment>
<dbReference type="SMART" id="SM00166">
    <property type="entry name" value="UBX"/>
    <property type="match status" value="1"/>
</dbReference>
<dbReference type="SUPFAM" id="SSF52833">
    <property type="entry name" value="Thioredoxin-like"/>
    <property type="match status" value="1"/>
</dbReference>
<name>A0A367L587_9HYPO</name>
<dbReference type="OrthoDB" id="2445133at2759"/>
<evidence type="ECO:0000256" key="5">
    <source>
        <dbReference type="ARBA" id="ARBA00046062"/>
    </source>
</evidence>
<dbReference type="PROSITE" id="PS50033">
    <property type="entry name" value="UBX"/>
    <property type="match status" value="1"/>
</dbReference>
<dbReference type="EMBL" id="LKCN02000014">
    <property type="protein sequence ID" value="RCI09568.1"/>
    <property type="molecule type" value="Genomic_DNA"/>
</dbReference>
<evidence type="ECO:0000256" key="6">
    <source>
        <dbReference type="SAM" id="MobiDB-lite"/>
    </source>
</evidence>
<proteinExistence type="predicted"/>
<protein>
    <recommendedName>
        <fullName evidence="4">UBX domain-containing protein 2</fullName>
    </recommendedName>
</protein>
<feature type="region of interest" description="Disordered" evidence="6">
    <location>
        <begin position="111"/>
        <end position="246"/>
    </location>
</feature>
<evidence type="ECO:0000259" key="7">
    <source>
        <dbReference type="PROSITE" id="PS50033"/>
    </source>
</evidence>
<dbReference type="Pfam" id="PF23187">
    <property type="entry name" value="UBX7_N"/>
    <property type="match status" value="1"/>
</dbReference>
<gene>
    <name evidence="8" type="ORF">L249_3909</name>
</gene>
<dbReference type="InterPro" id="IPR036249">
    <property type="entry name" value="Thioredoxin-like_sf"/>
</dbReference>
<comment type="caution">
    <text evidence="8">The sequence shown here is derived from an EMBL/GenBank/DDBJ whole genome shotgun (WGS) entry which is preliminary data.</text>
</comment>
<dbReference type="Pfam" id="PF00789">
    <property type="entry name" value="UBX"/>
    <property type="match status" value="1"/>
</dbReference>
<evidence type="ECO:0000256" key="2">
    <source>
        <dbReference type="ARBA" id="ARBA00023230"/>
    </source>
</evidence>
<dbReference type="Proteomes" id="UP000253664">
    <property type="component" value="Unassembled WGS sequence"/>
</dbReference>
<dbReference type="GO" id="GO:0006986">
    <property type="term" value="P:response to unfolded protein"/>
    <property type="evidence" value="ECO:0007669"/>
    <property type="project" value="UniProtKB-KW"/>
</dbReference>
<dbReference type="Gene3D" id="3.10.20.90">
    <property type="entry name" value="Phosphatidylinositol 3-kinase Catalytic Subunit, Chain A, domain 1"/>
    <property type="match status" value="1"/>
</dbReference>
<dbReference type="SUPFAM" id="SSF54236">
    <property type="entry name" value="Ubiquitin-like"/>
    <property type="match status" value="1"/>
</dbReference>
<evidence type="ECO:0000256" key="3">
    <source>
        <dbReference type="ARBA" id="ARBA00038812"/>
    </source>
</evidence>
<dbReference type="InterPro" id="IPR001012">
    <property type="entry name" value="UBX_dom"/>
</dbReference>
<keyword evidence="2" id="KW-0834">Unfolded protein response</keyword>
<evidence type="ECO:0000313" key="8">
    <source>
        <dbReference type="EMBL" id="RCI09568.1"/>
    </source>
</evidence>
<evidence type="ECO:0000256" key="4">
    <source>
        <dbReference type="ARBA" id="ARBA00041575"/>
    </source>
</evidence>
<evidence type="ECO:0000256" key="1">
    <source>
        <dbReference type="ARBA" id="ARBA00004406"/>
    </source>
</evidence>
<comment type="subcellular location">
    <subcellularLocation>
        <location evidence="1">Endoplasmic reticulum membrane</location>
        <topology evidence="1">Peripheral membrane protein</topology>
    </subcellularLocation>
</comment>
<sequence length="466" mass="51728">MFYQGSLQEGISAAVGQQKLVHLGSDDNEESKTWENDFLREQPLDELIASRAIALRLEAGSESAAFLAQIFPLPKTPTVVIMKHGELREYIAGETTKDDFVRRVQSAFDLAPTSDPSLTMADDVPPSTANGATSQSSAPQEADNVRRALAERAAKLQAEKDESDRREKDERAKRKAKAAAEAQAGADTAAARTHRMAEELQKQRQKKDEERRRILKRIEDDKHERRQRSAQRQQNRIDGLQTGDVASSLVKAPESKLPSTTRMGDMASIQVRIFDGSTIRSRFKTSAHFGEVRAWVDENRSDGSAPYTFRQLLTPKPNLAIDEEDETKTLADMGLAPSSTLILVPVQKSSTAYEAKPRQQLQQQQQQQQQQLQQQNLLARIIFAISALAAWLTELLGFGGRATAATAPVLKPESAESTSSAVASGQGGHRRIRDFDNVIDQPRDQQQLYNGNSLNFEPRPEDENDI</sequence>
<dbReference type="GO" id="GO:0005789">
    <property type="term" value="C:endoplasmic reticulum membrane"/>
    <property type="evidence" value="ECO:0007669"/>
    <property type="project" value="UniProtKB-SubCell"/>
</dbReference>
<feature type="domain" description="UBX" evidence="7">
    <location>
        <begin position="262"/>
        <end position="343"/>
    </location>
</feature>
<dbReference type="PANTHER" id="PTHR46424">
    <property type="entry name" value="UBX DOMAIN-CONTAINING PROTEIN 4"/>
    <property type="match status" value="1"/>
</dbReference>
<feature type="compositionally biased region" description="Low complexity" evidence="6">
    <location>
        <begin position="415"/>
        <end position="424"/>
    </location>
</feature>
<feature type="compositionally biased region" description="Low complexity" evidence="6">
    <location>
        <begin position="179"/>
        <end position="191"/>
    </location>
</feature>
<evidence type="ECO:0000313" key="9">
    <source>
        <dbReference type="Proteomes" id="UP000253664"/>
    </source>
</evidence>
<dbReference type="InterPro" id="IPR029071">
    <property type="entry name" value="Ubiquitin-like_domsf"/>
</dbReference>
<feature type="compositionally biased region" description="Basic and acidic residues" evidence="6">
    <location>
        <begin position="195"/>
        <end position="224"/>
    </location>
</feature>
<feature type="region of interest" description="Disordered" evidence="6">
    <location>
        <begin position="409"/>
        <end position="466"/>
    </location>
</feature>
<reference evidence="8 9" key="1">
    <citation type="journal article" date="2015" name="BMC Genomics">
        <title>Insights from the genome of Ophiocordyceps polyrhachis-furcata to pathogenicity and host specificity in insect fungi.</title>
        <authorList>
            <person name="Wichadakul D."/>
            <person name="Kobmoo N."/>
            <person name="Ingsriswang S."/>
            <person name="Tangphatsornruang S."/>
            <person name="Chantasingh D."/>
            <person name="Luangsa-ard J.J."/>
            <person name="Eurwilaichitr L."/>
        </authorList>
    </citation>
    <scope>NUCLEOTIDE SEQUENCE [LARGE SCALE GENOMIC DNA]</scope>
    <source>
        <strain evidence="8 9">BCC 54312</strain>
    </source>
</reference>
<accession>A0A367L587</accession>
<keyword evidence="9" id="KW-1185">Reference proteome</keyword>
<dbReference type="AlphaFoldDB" id="A0A367L587"/>
<feature type="compositionally biased region" description="Basic and acidic residues" evidence="6">
    <location>
        <begin position="143"/>
        <end position="172"/>
    </location>
</feature>
<dbReference type="STRING" id="1330021.A0A367L587"/>
<comment type="function">
    <text evidence="5">Involved in endoplasmic reticulum-associated protein degradation (ERAD). Acts as a platform to recruit both UBQLN1 and VCP to the ER during ERAD.</text>
</comment>
<dbReference type="GO" id="GO:0036503">
    <property type="term" value="P:ERAD pathway"/>
    <property type="evidence" value="ECO:0007669"/>
    <property type="project" value="TreeGrafter"/>
</dbReference>
<feature type="compositionally biased region" description="Polar residues" evidence="6">
    <location>
        <begin position="444"/>
        <end position="455"/>
    </location>
</feature>
<feature type="compositionally biased region" description="Polar residues" evidence="6">
    <location>
        <begin position="127"/>
        <end position="139"/>
    </location>
</feature>